<feature type="domain" description="PET hydrolase/cutinase-like" evidence="3">
    <location>
        <begin position="54"/>
        <end position="311"/>
    </location>
</feature>
<dbReference type="Gene3D" id="3.40.50.1820">
    <property type="entry name" value="alpha/beta hydrolase"/>
    <property type="match status" value="1"/>
</dbReference>
<proteinExistence type="inferred from homology"/>
<comment type="similarity">
    <text evidence="1">Belongs to the AB hydrolase superfamily.</text>
</comment>
<dbReference type="GO" id="GO:0016787">
    <property type="term" value="F:hydrolase activity"/>
    <property type="evidence" value="ECO:0007669"/>
    <property type="project" value="UniProtKB-KW"/>
</dbReference>
<gene>
    <name evidence="4" type="ORF">RM780_15400</name>
</gene>
<dbReference type="SUPFAM" id="SSF53474">
    <property type="entry name" value="alpha/beta-Hydrolases"/>
    <property type="match status" value="1"/>
</dbReference>
<reference evidence="5" key="1">
    <citation type="submission" date="2023-07" db="EMBL/GenBank/DDBJ databases">
        <title>30 novel species of actinomycetes from the DSMZ collection.</title>
        <authorList>
            <person name="Nouioui I."/>
        </authorList>
    </citation>
    <scope>NUCLEOTIDE SEQUENCE [LARGE SCALE GENOMIC DNA]</scope>
    <source>
        <strain evidence="5">DSM 44917</strain>
    </source>
</reference>
<dbReference type="PANTHER" id="PTHR22946:SF9">
    <property type="entry name" value="POLYKETIDE TRANSFERASE AF380"/>
    <property type="match status" value="1"/>
</dbReference>
<name>A0ABU2LAM8_9ACTN</name>
<organism evidence="4 5">
    <name type="scientific">Streptomyces boetiae</name>
    <dbReference type="NCBI Taxonomy" id="3075541"/>
    <lineage>
        <taxon>Bacteria</taxon>
        <taxon>Bacillati</taxon>
        <taxon>Actinomycetota</taxon>
        <taxon>Actinomycetes</taxon>
        <taxon>Kitasatosporales</taxon>
        <taxon>Streptomycetaceae</taxon>
        <taxon>Streptomyces</taxon>
    </lineage>
</organism>
<evidence type="ECO:0000259" key="3">
    <source>
        <dbReference type="Pfam" id="PF12740"/>
    </source>
</evidence>
<evidence type="ECO:0000256" key="2">
    <source>
        <dbReference type="ARBA" id="ARBA00022801"/>
    </source>
</evidence>
<accession>A0ABU2LAM8</accession>
<dbReference type="RefSeq" id="WP_311631282.1">
    <property type="nucleotide sequence ID" value="NZ_JAVREN010000020.1"/>
</dbReference>
<evidence type="ECO:0000313" key="4">
    <source>
        <dbReference type="EMBL" id="MDT0308338.1"/>
    </source>
</evidence>
<evidence type="ECO:0000313" key="5">
    <source>
        <dbReference type="Proteomes" id="UP001183388"/>
    </source>
</evidence>
<dbReference type="InterPro" id="IPR050261">
    <property type="entry name" value="FrsA_esterase"/>
</dbReference>
<keyword evidence="5" id="KW-1185">Reference proteome</keyword>
<protein>
    <submittedName>
        <fullName evidence="4">Dienelactone hydrolase family protein</fullName>
    </submittedName>
</protein>
<keyword evidence="2 4" id="KW-0378">Hydrolase</keyword>
<dbReference type="Proteomes" id="UP001183388">
    <property type="component" value="Unassembled WGS sequence"/>
</dbReference>
<dbReference type="Pfam" id="PF12740">
    <property type="entry name" value="PETase"/>
    <property type="match status" value="1"/>
</dbReference>
<dbReference type="InterPro" id="IPR041127">
    <property type="entry name" value="PET_hydrolase/cutinase-like"/>
</dbReference>
<dbReference type="PANTHER" id="PTHR22946">
    <property type="entry name" value="DIENELACTONE HYDROLASE DOMAIN-CONTAINING PROTEIN-RELATED"/>
    <property type="match status" value="1"/>
</dbReference>
<comment type="caution">
    <text evidence="4">The sequence shown here is derived from an EMBL/GenBank/DDBJ whole genome shotgun (WGS) entry which is preliminary data.</text>
</comment>
<sequence>MPHRSTSTTRGHGRRWRVGAALGAASALLLGGGLLAGVAGPAGASGATAAAVAAEDQEFRVGPDPTPQSVQSTQGPFDTERIVVPRGNGFGGGTIHYPTDADAERLGGIAVTPGFLSPQGTISWYGSMLASHGFVVITIDTNGPFDFPDSRSDQMMAALDFLTERSEVREMVDPDRLAVAGWSMGGGGSLLSAQEHPELQAAIGLTPWNLSSDWRDVTVPSLIIGAENDIIAPVFMHAEPFYTNLTSAQERAYVEFESADHFLPTRANPLLTQYVLSWAKRFVDNDTRYDRFLCPGPTPGPVVSEFRGTCPVD</sequence>
<evidence type="ECO:0000256" key="1">
    <source>
        <dbReference type="ARBA" id="ARBA00008645"/>
    </source>
</evidence>
<dbReference type="InterPro" id="IPR029058">
    <property type="entry name" value="AB_hydrolase_fold"/>
</dbReference>
<dbReference type="EMBL" id="JAVREN010000020">
    <property type="protein sequence ID" value="MDT0308338.1"/>
    <property type="molecule type" value="Genomic_DNA"/>
</dbReference>